<dbReference type="RefSeq" id="XP_058303051.1">
    <property type="nucleotide sequence ID" value="XM_058456152.1"/>
</dbReference>
<dbReference type="EMBL" id="JAPQKR010000016">
    <property type="protein sequence ID" value="KAJ5190111.1"/>
    <property type="molecule type" value="Genomic_DNA"/>
</dbReference>
<reference evidence="1" key="2">
    <citation type="journal article" date="2023" name="IMA Fungus">
        <title>Comparative genomic study of the Penicillium genus elucidates a diverse pangenome and 15 lateral gene transfer events.</title>
        <authorList>
            <person name="Petersen C."/>
            <person name="Sorensen T."/>
            <person name="Nielsen M.R."/>
            <person name="Sondergaard T.E."/>
            <person name="Sorensen J.L."/>
            <person name="Fitzpatrick D.A."/>
            <person name="Frisvad J.C."/>
            <person name="Nielsen K.L."/>
        </authorList>
    </citation>
    <scope>NUCLEOTIDE SEQUENCE</scope>
    <source>
        <strain evidence="1">IBT 15544</strain>
    </source>
</reference>
<dbReference type="GeneID" id="83183453"/>
<keyword evidence="2" id="KW-1185">Reference proteome</keyword>
<protein>
    <submittedName>
        <fullName evidence="1">Uncharacterized protein</fullName>
    </submittedName>
</protein>
<dbReference type="Proteomes" id="UP001150904">
    <property type="component" value="Unassembled WGS sequence"/>
</dbReference>
<evidence type="ECO:0000313" key="1">
    <source>
        <dbReference type="EMBL" id="KAJ5190111.1"/>
    </source>
</evidence>
<organism evidence="1 2">
    <name type="scientific">Penicillium cinerascens</name>
    <dbReference type="NCBI Taxonomy" id="70096"/>
    <lineage>
        <taxon>Eukaryota</taxon>
        <taxon>Fungi</taxon>
        <taxon>Dikarya</taxon>
        <taxon>Ascomycota</taxon>
        <taxon>Pezizomycotina</taxon>
        <taxon>Eurotiomycetes</taxon>
        <taxon>Eurotiomycetidae</taxon>
        <taxon>Eurotiales</taxon>
        <taxon>Aspergillaceae</taxon>
        <taxon>Penicillium</taxon>
    </lineage>
</organism>
<gene>
    <name evidence="1" type="ORF">N7498_009096</name>
</gene>
<dbReference type="AlphaFoldDB" id="A0A9W9J9E6"/>
<sequence>MDSTPQVFRKARGLSKVSYLSTTRTCSKTARHGVETLYNGMVDDVGFINNRKDRKTDVFQARKSVVKKQEFGPADMRQFSNPKRQRQEGRLLLVKVKTGSPQSLHLSMQQRNTSASGLIPGWLVACHREKAIIKGSTSLKSLRSLATAPRGVRLRQQCGGYIRQSWCRSCSMVSAAVGILRRRKGSHGISAANSPQDALSEQLVRIAAVNSSGWLMNGLCDASTVSGPHPDDPLAVPSTIIFCTVRGIAASWRQYK</sequence>
<evidence type="ECO:0000313" key="2">
    <source>
        <dbReference type="Proteomes" id="UP001150904"/>
    </source>
</evidence>
<reference evidence="1" key="1">
    <citation type="submission" date="2022-12" db="EMBL/GenBank/DDBJ databases">
        <authorList>
            <person name="Petersen C."/>
        </authorList>
    </citation>
    <scope>NUCLEOTIDE SEQUENCE</scope>
    <source>
        <strain evidence="1">IBT 15544</strain>
    </source>
</reference>
<comment type="caution">
    <text evidence="1">The sequence shown here is derived from an EMBL/GenBank/DDBJ whole genome shotgun (WGS) entry which is preliminary data.</text>
</comment>
<proteinExistence type="predicted"/>
<accession>A0A9W9J9E6</accession>
<name>A0A9W9J9E6_9EURO</name>